<gene>
    <name evidence="1" type="ORF">PPERSA_07075</name>
</gene>
<keyword evidence="2" id="KW-1185">Reference proteome</keyword>
<protein>
    <submittedName>
        <fullName evidence="1">Uncharacterized protein</fullName>
    </submittedName>
</protein>
<comment type="caution">
    <text evidence="1">The sequence shown here is derived from an EMBL/GenBank/DDBJ whole genome shotgun (WGS) entry which is preliminary data.</text>
</comment>
<dbReference type="Proteomes" id="UP000054937">
    <property type="component" value="Unassembled WGS sequence"/>
</dbReference>
<dbReference type="InParanoid" id="A0A0V0QXX9"/>
<proteinExistence type="predicted"/>
<dbReference type="EMBL" id="LDAU01000090">
    <property type="protein sequence ID" value="KRX06912.1"/>
    <property type="molecule type" value="Genomic_DNA"/>
</dbReference>
<evidence type="ECO:0000313" key="2">
    <source>
        <dbReference type="Proteomes" id="UP000054937"/>
    </source>
</evidence>
<dbReference type="OrthoDB" id="282957at2759"/>
<dbReference type="AlphaFoldDB" id="A0A0V0QXX9"/>
<reference evidence="1 2" key="1">
    <citation type="journal article" date="2015" name="Sci. Rep.">
        <title>Genome of the facultative scuticociliatosis pathogen Pseudocohnilembus persalinus provides insight into its virulence through horizontal gene transfer.</title>
        <authorList>
            <person name="Xiong J."/>
            <person name="Wang G."/>
            <person name="Cheng J."/>
            <person name="Tian M."/>
            <person name="Pan X."/>
            <person name="Warren A."/>
            <person name="Jiang C."/>
            <person name="Yuan D."/>
            <person name="Miao W."/>
        </authorList>
    </citation>
    <scope>NUCLEOTIDE SEQUENCE [LARGE SCALE GENOMIC DNA]</scope>
    <source>
        <strain evidence="1">36N120E</strain>
    </source>
</reference>
<organism evidence="1 2">
    <name type="scientific">Pseudocohnilembus persalinus</name>
    <name type="common">Ciliate</name>
    <dbReference type="NCBI Taxonomy" id="266149"/>
    <lineage>
        <taxon>Eukaryota</taxon>
        <taxon>Sar</taxon>
        <taxon>Alveolata</taxon>
        <taxon>Ciliophora</taxon>
        <taxon>Intramacronucleata</taxon>
        <taxon>Oligohymenophorea</taxon>
        <taxon>Scuticociliatia</taxon>
        <taxon>Philasterida</taxon>
        <taxon>Pseudocohnilembidae</taxon>
        <taxon>Pseudocohnilembus</taxon>
    </lineage>
</organism>
<evidence type="ECO:0000313" key="1">
    <source>
        <dbReference type="EMBL" id="KRX06912.1"/>
    </source>
</evidence>
<accession>A0A0V0QXX9</accession>
<sequence>MQHLFRNSPFNSPHFYRRTDQAHSPLHKAIFNMEEKRSQLFLDRRRIPGRKAKLLVALGILCQFWGMQQLTEVKNFQKNRDKEMQKLQRKSAPFLQAQNDLRFLALEDKKDLLIQELFDGKPQSYIDSITERYHQKDVWAPFRHRYQYMYNKTHRNVRPYSEAFMSRYIHGFDRYSI</sequence>
<name>A0A0V0QXX9_PSEPJ</name>
<dbReference type="OMA" id="ITERYHQ"/>